<dbReference type="AlphaFoldDB" id="A0A9N9JET7"/>
<sequence length="58" mass="6926">MNSEDPSIKDKVLIFKSQLDNFFEYTKKKNQTNQPDSLWEVKQYLDENIVDKTTDILE</sequence>
<gene>
    <name evidence="1" type="ORF">DERYTH_LOCUS19406</name>
</gene>
<dbReference type="EMBL" id="CAJVPY010021205">
    <property type="protein sequence ID" value="CAG8778749.1"/>
    <property type="molecule type" value="Genomic_DNA"/>
</dbReference>
<dbReference type="Proteomes" id="UP000789405">
    <property type="component" value="Unassembled WGS sequence"/>
</dbReference>
<comment type="caution">
    <text evidence="1">The sequence shown here is derived from an EMBL/GenBank/DDBJ whole genome shotgun (WGS) entry which is preliminary data.</text>
</comment>
<dbReference type="OrthoDB" id="1937594at2759"/>
<protein>
    <submittedName>
        <fullName evidence="1">18784_t:CDS:1</fullName>
    </submittedName>
</protein>
<proteinExistence type="predicted"/>
<accession>A0A9N9JET7</accession>
<feature type="non-terminal residue" evidence="1">
    <location>
        <position position="58"/>
    </location>
</feature>
<evidence type="ECO:0000313" key="1">
    <source>
        <dbReference type="EMBL" id="CAG8778749.1"/>
    </source>
</evidence>
<name>A0A9N9JET7_9GLOM</name>
<keyword evidence="2" id="KW-1185">Reference proteome</keyword>
<evidence type="ECO:0000313" key="2">
    <source>
        <dbReference type="Proteomes" id="UP000789405"/>
    </source>
</evidence>
<reference evidence="1" key="1">
    <citation type="submission" date="2021-06" db="EMBL/GenBank/DDBJ databases">
        <authorList>
            <person name="Kallberg Y."/>
            <person name="Tangrot J."/>
            <person name="Rosling A."/>
        </authorList>
    </citation>
    <scope>NUCLEOTIDE SEQUENCE</scope>
    <source>
        <strain evidence="1">MA453B</strain>
    </source>
</reference>
<organism evidence="1 2">
    <name type="scientific">Dentiscutata erythropus</name>
    <dbReference type="NCBI Taxonomy" id="1348616"/>
    <lineage>
        <taxon>Eukaryota</taxon>
        <taxon>Fungi</taxon>
        <taxon>Fungi incertae sedis</taxon>
        <taxon>Mucoromycota</taxon>
        <taxon>Glomeromycotina</taxon>
        <taxon>Glomeromycetes</taxon>
        <taxon>Diversisporales</taxon>
        <taxon>Gigasporaceae</taxon>
        <taxon>Dentiscutata</taxon>
    </lineage>
</organism>